<evidence type="ECO:0000313" key="3">
    <source>
        <dbReference type="Proteomes" id="UP000188354"/>
    </source>
</evidence>
<dbReference type="EMBL" id="CM007374">
    <property type="protein sequence ID" value="OIV98077.1"/>
    <property type="molecule type" value="Genomic_DNA"/>
</dbReference>
<accession>A0A1J7GCL3</accession>
<organism evidence="2 3">
    <name type="scientific">Lupinus angustifolius</name>
    <name type="common">Narrow-leaved blue lupine</name>
    <dbReference type="NCBI Taxonomy" id="3871"/>
    <lineage>
        <taxon>Eukaryota</taxon>
        <taxon>Viridiplantae</taxon>
        <taxon>Streptophyta</taxon>
        <taxon>Embryophyta</taxon>
        <taxon>Tracheophyta</taxon>
        <taxon>Spermatophyta</taxon>
        <taxon>Magnoliopsida</taxon>
        <taxon>eudicotyledons</taxon>
        <taxon>Gunneridae</taxon>
        <taxon>Pentapetalae</taxon>
        <taxon>rosids</taxon>
        <taxon>fabids</taxon>
        <taxon>Fabales</taxon>
        <taxon>Fabaceae</taxon>
        <taxon>Papilionoideae</taxon>
        <taxon>50 kb inversion clade</taxon>
        <taxon>genistoids sensu lato</taxon>
        <taxon>core genistoids</taxon>
        <taxon>Genisteae</taxon>
        <taxon>Lupinus</taxon>
    </lineage>
</organism>
<dbReference type="STRING" id="3871.A0A1J7GCL3"/>
<proteinExistence type="predicted"/>
<dbReference type="Gramene" id="OIV98077">
    <property type="protein sequence ID" value="OIV98077"/>
    <property type="gene ID" value="TanjilG_09570"/>
</dbReference>
<feature type="transmembrane region" description="Helical" evidence="1">
    <location>
        <begin position="18"/>
        <end position="39"/>
    </location>
</feature>
<keyword evidence="1" id="KW-1133">Transmembrane helix</keyword>
<protein>
    <recommendedName>
        <fullName evidence="4">Ubiquinol-cytochrome c reductase complex 6.7 kDa protein</fullName>
    </recommendedName>
</protein>
<keyword evidence="3" id="KW-1185">Reference proteome</keyword>
<dbReference type="AlphaFoldDB" id="A0A1J7GCL3"/>
<dbReference type="OMA" id="RPQPTDI"/>
<keyword evidence="1" id="KW-0472">Membrane</keyword>
<evidence type="ECO:0000256" key="1">
    <source>
        <dbReference type="SAM" id="Phobius"/>
    </source>
</evidence>
<evidence type="ECO:0008006" key="4">
    <source>
        <dbReference type="Google" id="ProtNLM"/>
    </source>
</evidence>
<keyword evidence="1" id="KW-0812">Transmembrane</keyword>
<dbReference type="Proteomes" id="UP000188354">
    <property type="component" value="Chromosome LG14"/>
</dbReference>
<gene>
    <name evidence="2" type="ORF">TanjilG_09570</name>
</gene>
<sequence>MAALPAKLRLQPTTVKSAALWGVAAATGALYLVQPWSWIKKTFLEKPEAEQK</sequence>
<name>A0A1J7GCL3_LUPAN</name>
<evidence type="ECO:0000313" key="2">
    <source>
        <dbReference type="EMBL" id="OIV98077.1"/>
    </source>
</evidence>
<reference evidence="2 3" key="1">
    <citation type="journal article" date="2017" name="Plant Biotechnol. J.">
        <title>A comprehensive draft genome sequence for lupin (Lupinus angustifolius), an emerging health food: insights into plant-microbe interactions and legume evolution.</title>
        <authorList>
            <person name="Hane J.K."/>
            <person name="Ming Y."/>
            <person name="Kamphuis L.G."/>
            <person name="Nelson M.N."/>
            <person name="Garg G."/>
            <person name="Atkins C.A."/>
            <person name="Bayer P.E."/>
            <person name="Bravo A."/>
            <person name="Bringans S."/>
            <person name="Cannon S."/>
            <person name="Edwards D."/>
            <person name="Foley R."/>
            <person name="Gao L.L."/>
            <person name="Harrison M.J."/>
            <person name="Huang W."/>
            <person name="Hurgobin B."/>
            <person name="Li S."/>
            <person name="Liu C.W."/>
            <person name="McGrath A."/>
            <person name="Morahan G."/>
            <person name="Murray J."/>
            <person name="Weller J."/>
            <person name="Jian J."/>
            <person name="Singh K.B."/>
        </authorList>
    </citation>
    <scope>NUCLEOTIDE SEQUENCE [LARGE SCALE GENOMIC DNA]</scope>
    <source>
        <strain evidence="3">cv. Tanjil</strain>
        <tissue evidence="2">Whole plant</tissue>
    </source>
</reference>